<feature type="region of interest" description="Disordered" evidence="12">
    <location>
        <begin position="199"/>
        <end position="226"/>
    </location>
</feature>
<dbReference type="InterPro" id="IPR021056">
    <property type="entry name" value="Mt_import_IM_translocase_Tim54"/>
</dbReference>
<evidence type="ECO:0000313" key="14">
    <source>
        <dbReference type="Proteomes" id="UP000694255"/>
    </source>
</evidence>
<gene>
    <name evidence="13" type="ORF">J8A68_005286</name>
</gene>
<evidence type="ECO:0000256" key="8">
    <source>
        <dbReference type="ARBA" id="ARBA00022989"/>
    </source>
</evidence>
<evidence type="ECO:0000256" key="11">
    <source>
        <dbReference type="ARBA" id="ARBA00023136"/>
    </source>
</evidence>
<keyword evidence="8" id="KW-1133">Transmembrane helix</keyword>
<feature type="region of interest" description="Disordered" evidence="12">
    <location>
        <begin position="162"/>
        <end position="185"/>
    </location>
</feature>
<evidence type="ECO:0000256" key="7">
    <source>
        <dbReference type="ARBA" id="ARBA00022927"/>
    </source>
</evidence>
<dbReference type="GO" id="GO:0005743">
    <property type="term" value="C:mitochondrial inner membrane"/>
    <property type="evidence" value="ECO:0007669"/>
    <property type="project" value="UniProtKB-SubCell"/>
</dbReference>
<dbReference type="RefSeq" id="XP_049261434.1">
    <property type="nucleotide sequence ID" value="XM_049409335.1"/>
</dbReference>
<proteinExistence type="inferred from homology"/>
<evidence type="ECO:0000256" key="6">
    <source>
        <dbReference type="ARBA" id="ARBA00022792"/>
    </source>
</evidence>
<evidence type="ECO:0000256" key="5">
    <source>
        <dbReference type="ARBA" id="ARBA00022692"/>
    </source>
</evidence>
<evidence type="ECO:0000313" key="13">
    <source>
        <dbReference type="EMBL" id="KAG7661201.1"/>
    </source>
</evidence>
<comment type="similarity">
    <text evidence="2">Belongs to the TIM54 family.</text>
</comment>
<reference evidence="13 14" key="1">
    <citation type="journal article" date="2021" name="DNA Res.">
        <title>Genome analysis of Candida subhashii reveals its hybrid nature and dual mitochondrial genome conformations.</title>
        <authorList>
            <person name="Mixao V."/>
            <person name="Hegedusova E."/>
            <person name="Saus E."/>
            <person name="Pryszcz L.P."/>
            <person name="Cillingova A."/>
            <person name="Nosek J."/>
            <person name="Gabaldon T."/>
        </authorList>
    </citation>
    <scope>NUCLEOTIDE SEQUENCE [LARGE SCALE GENOMIC DNA]</scope>
    <source>
        <strain evidence="13 14">CBS 10753</strain>
    </source>
</reference>
<evidence type="ECO:0000256" key="2">
    <source>
        <dbReference type="ARBA" id="ARBA00006355"/>
    </source>
</evidence>
<feature type="compositionally biased region" description="Basic and acidic residues" evidence="12">
    <location>
        <begin position="301"/>
        <end position="316"/>
    </location>
</feature>
<organism evidence="13 14">
    <name type="scientific">[Candida] subhashii</name>
    <dbReference type="NCBI Taxonomy" id="561895"/>
    <lineage>
        <taxon>Eukaryota</taxon>
        <taxon>Fungi</taxon>
        <taxon>Dikarya</taxon>
        <taxon>Ascomycota</taxon>
        <taxon>Saccharomycotina</taxon>
        <taxon>Pichiomycetes</taxon>
        <taxon>Debaryomycetaceae</taxon>
        <taxon>Spathaspora</taxon>
    </lineage>
</organism>
<dbReference type="Pfam" id="PF11711">
    <property type="entry name" value="Tim54"/>
    <property type="match status" value="1"/>
</dbReference>
<protein>
    <recommendedName>
        <fullName evidence="3">Mitochondrial import inner membrane translocase subunit TIM54</fullName>
    </recommendedName>
</protein>
<dbReference type="EMBL" id="JAGSYN010000241">
    <property type="protein sequence ID" value="KAG7661201.1"/>
    <property type="molecule type" value="Genomic_DNA"/>
</dbReference>
<keyword evidence="10" id="KW-0496">Mitochondrion</keyword>
<keyword evidence="14" id="KW-1185">Reference proteome</keyword>
<dbReference type="AlphaFoldDB" id="A0A8J5UJJ9"/>
<sequence length="472" mass="53581">MSETGEGGPKTAPTTTGSTSTAKPTPPVKKGYSNPALRMMGIPRISLPSRNWMIFWTVLASIGGGIAYDKYQQKQIRKKWMNSVSELSEVTYTTNQLPRKLTIYIAPPPNDFLEESLIVFRKFIKPILNASAIDFEIFSESRQGDIRASVAQKIRDLRRAELEKSKGKQVQQQESEPIQEAASSSSWKSAVPNFVTKSIPSYGKSEQTEEQQQSQGDLQPEEVKPRSDLYKAKDVMGLYKIFPSEIEITPEDSQDEVAGGGIICIGRGAYKEFITGIHEGLLGPLDKPPKVIEAEEAIAAEKQKEREEKEKEGKSIEDDDEDEEGNKNLNPVPLKYINTADYETEGQLAPELDLSGVLKDKNGVPLFFEQPVYVFPVYNLMGFSNIPRKIYRYFTRRYLADDYGERTMGIVLKKTRPFEYKDILMAKEEEFDWPKKWVAKGKERNSEWIQELQGDERVTTRMKVFDPSIDKK</sequence>
<evidence type="ECO:0000256" key="4">
    <source>
        <dbReference type="ARBA" id="ARBA00022448"/>
    </source>
</evidence>
<name>A0A8J5UJJ9_9ASCO</name>
<feature type="compositionally biased region" description="Low complexity" evidence="12">
    <location>
        <begin position="9"/>
        <end position="23"/>
    </location>
</feature>
<keyword evidence="6" id="KW-0999">Mitochondrion inner membrane</keyword>
<comment type="subcellular location">
    <subcellularLocation>
        <location evidence="1">Mitochondrion inner membrane</location>
        <topology evidence="1">Single-pass membrane protein</topology>
    </subcellularLocation>
</comment>
<comment type="caution">
    <text evidence="13">The sequence shown here is derived from an EMBL/GenBank/DDBJ whole genome shotgun (WGS) entry which is preliminary data.</text>
</comment>
<accession>A0A8J5UJJ9</accession>
<feature type="region of interest" description="Disordered" evidence="12">
    <location>
        <begin position="301"/>
        <end position="332"/>
    </location>
</feature>
<evidence type="ECO:0000256" key="10">
    <source>
        <dbReference type="ARBA" id="ARBA00023128"/>
    </source>
</evidence>
<evidence type="ECO:0000256" key="9">
    <source>
        <dbReference type="ARBA" id="ARBA00023010"/>
    </source>
</evidence>
<feature type="compositionally biased region" description="Polar residues" evidence="12">
    <location>
        <begin position="168"/>
        <end position="185"/>
    </location>
</feature>
<keyword evidence="11" id="KW-0472">Membrane</keyword>
<dbReference type="OrthoDB" id="5598305at2759"/>
<dbReference type="GO" id="GO:0015031">
    <property type="term" value="P:protein transport"/>
    <property type="evidence" value="ECO:0007669"/>
    <property type="project" value="UniProtKB-KW"/>
</dbReference>
<dbReference type="GeneID" id="73472086"/>
<keyword evidence="4" id="KW-0813">Transport</keyword>
<keyword evidence="9" id="KW-0811">Translocation</keyword>
<keyword evidence="7" id="KW-0653">Protein transport</keyword>
<evidence type="ECO:0000256" key="12">
    <source>
        <dbReference type="SAM" id="MobiDB-lite"/>
    </source>
</evidence>
<keyword evidence="5" id="KW-0812">Transmembrane</keyword>
<evidence type="ECO:0000256" key="1">
    <source>
        <dbReference type="ARBA" id="ARBA00004434"/>
    </source>
</evidence>
<dbReference type="Proteomes" id="UP000694255">
    <property type="component" value="Unassembled WGS sequence"/>
</dbReference>
<feature type="region of interest" description="Disordered" evidence="12">
    <location>
        <begin position="1"/>
        <end position="33"/>
    </location>
</feature>
<evidence type="ECO:0000256" key="3">
    <source>
        <dbReference type="ARBA" id="ARBA00020796"/>
    </source>
</evidence>